<sequence>MLFEIISKVYSSNIIKSFGLVSSYQHDIFRRDIYLLCEKNTEVCLTSYMFIKLLFFPCSIKSFSLKGREEIEIVHRLVNYSLSSQSEKQKSIIVKEYKEGAVKVRELVEYKVIENIKFVIYRVETRMLGVPLGGPLEYCFIGKNSLAKLKEAIELSLINI</sequence>
<evidence type="ECO:0000313" key="2">
    <source>
        <dbReference type="Proteomes" id="UP000690515"/>
    </source>
</evidence>
<protein>
    <submittedName>
        <fullName evidence="1">Uncharacterized protein</fullName>
    </submittedName>
</protein>
<dbReference type="RefSeq" id="WP_215819533.1">
    <property type="nucleotide sequence ID" value="NZ_JAGSOY010000018.1"/>
</dbReference>
<dbReference type="EMBL" id="JAGSOY010000018">
    <property type="protein sequence ID" value="MBU2711371.1"/>
    <property type="molecule type" value="Genomic_DNA"/>
</dbReference>
<accession>A0ABS5ZBD5</accession>
<keyword evidence="2" id="KW-1185">Reference proteome</keyword>
<name>A0ABS5ZBD5_9GAMM</name>
<proteinExistence type="predicted"/>
<reference evidence="1 2" key="1">
    <citation type="submission" date="2021-04" db="EMBL/GenBank/DDBJ databases">
        <authorList>
            <person name="Pira H."/>
            <person name="Risdian C."/>
            <person name="Wink J."/>
        </authorList>
    </citation>
    <scope>NUCLEOTIDE SEQUENCE [LARGE SCALE GENOMIC DNA]</scope>
    <source>
        <strain evidence="1 2">WH53</strain>
    </source>
</reference>
<dbReference type="Proteomes" id="UP000690515">
    <property type="component" value="Unassembled WGS sequence"/>
</dbReference>
<gene>
    <name evidence="1" type="ORF">KCG35_09890</name>
</gene>
<comment type="caution">
    <text evidence="1">The sequence shown here is derived from an EMBL/GenBank/DDBJ whole genome shotgun (WGS) entry which is preliminary data.</text>
</comment>
<organism evidence="1 2">
    <name type="scientific">Zooshikella harenae</name>
    <dbReference type="NCBI Taxonomy" id="2827238"/>
    <lineage>
        <taxon>Bacteria</taxon>
        <taxon>Pseudomonadati</taxon>
        <taxon>Pseudomonadota</taxon>
        <taxon>Gammaproteobacteria</taxon>
        <taxon>Oceanospirillales</taxon>
        <taxon>Zooshikellaceae</taxon>
        <taxon>Zooshikella</taxon>
    </lineage>
</organism>
<evidence type="ECO:0000313" key="1">
    <source>
        <dbReference type="EMBL" id="MBU2711371.1"/>
    </source>
</evidence>